<evidence type="ECO:0000256" key="6">
    <source>
        <dbReference type="ARBA" id="ARBA00022989"/>
    </source>
</evidence>
<name>A0ABZ3J0M3_SPOA4</name>
<protein>
    <recommendedName>
        <fullName evidence="3">Heme exporter protein C</fullName>
    </recommendedName>
</protein>
<evidence type="ECO:0000256" key="3">
    <source>
        <dbReference type="ARBA" id="ARBA00016463"/>
    </source>
</evidence>
<proteinExistence type="inferred from homology"/>
<reference evidence="10" key="1">
    <citation type="submission" date="2024-05" db="EMBL/GenBank/DDBJ databases">
        <title>Isolation and characterization of Sporomusa carbonis sp. nov., a carboxydotrophic hydrogenogen in the genus of Sporomusa isolated from a charcoal burning pile.</title>
        <authorList>
            <person name="Boeer T."/>
            <person name="Rosenbaum F."/>
            <person name="Eysell L."/>
            <person name="Mueller V."/>
            <person name="Daniel R."/>
            <person name="Poehlein A."/>
        </authorList>
    </citation>
    <scope>NUCLEOTIDE SEQUENCE [LARGE SCALE GENOMIC DNA]</scope>
    <source>
        <strain evidence="10">DSM 3132</strain>
    </source>
</reference>
<accession>A0ABZ3J0M3</accession>
<dbReference type="InterPro" id="IPR045062">
    <property type="entry name" value="Cyt_c_biogenesis_CcsA/CcmC"/>
</dbReference>
<feature type="transmembrane region" description="Helical" evidence="8">
    <location>
        <begin position="108"/>
        <end position="127"/>
    </location>
</feature>
<evidence type="ECO:0000256" key="7">
    <source>
        <dbReference type="ARBA" id="ARBA00023136"/>
    </source>
</evidence>
<evidence type="ECO:0000259" key="9">
    <source>
        <dbReference type="Pfam" id="PF01578"/>
    </source>
</evidence>
<feature type="transmembrane region" description="Helical" evidence="8">
    <location>
        <begin position="179"/>
        <end position="200"/>
    </location>
</feature>
<evidence type="ECO:0000313" key="11">
    <source>
        <dbReference type="Proteomes" id="UP000216052"/>
    </source>
</evidence>
<comment type="similarity">
    <text evidence="2">Belongs to the CcmC/CycZ/HelC family.</text>
</comment>
<dbReference type="Pfam" id="PF01578">
    <property type="entry name" value="Cytochrom_C_asm"/>
    <property type="match status" value="1"/>
</dbReference>
<keyword evidence="5" id="KW-0201">Cytochrome c-type biogenesis</keyword>
<dbReference type="InterPro" id="IPR002541">
    <property type="entry name" value="Cyt_c_assembly"/>
</dbReference>
<organism evidence="10 11">
    <name type="scientific">Sporomusa acidovorans (strain ATCC 49682 / DSM 3132 / Mol)</name>
    <dbReference type="NCBI Taxonomy" id="1123286"/>
    <lineage>
        <taxon>Bacteria</taxon>
        <taxon>Bacillati</taxon>
        <taxon>Bacillota</taxon>
        <taxon>Negativicutes</taxon>
        <taxon>Selenomonadales</taxon>
        <taxon>Sporomusaceae</taxon>
        <taxon>Sporomusa</taxon>
    </lineage>
</organism>
<dbReference type="PANTHER" id="PTHR30071:SF1">
    <property type="entry name" value="CYTOCHROME B_B6 PROTEIN-RELATED"/>
    <property type="match status" value="1"/>
</dbReference>
<evidence type="ECO:0000256" key="4">
    <source>
        <dbReference type="ARBA" id="ARBA00022692"/>
    </source>
</evidence>
<evidence type="ECO:0000256" key="8">
    <source>
        <dbReference type="SAM" id="Phobius"/>
    </source>
</evidence>
<dbReference type="InterPro" id="IPR003557">
    <property type="entry name" value="Cyt_c_biogenesis_CcmC"/>
</dbReference>
<comment type="subcellular location">
    <subcellularLocation>
        <location evidence="1">Membrane</location>
        <topology evidence="1">Multi-pass membrane protein</topology>
    </subcellularLocation>
</comment>
<feature type="transmembrane region" description="Helical" evidence="8">
    <location>
        <begin position="139"/>
        <end position="159"/>
    </location>
</feature>
<keyword evidence="4 8" id="KW-0812">Transmembrane</keyword>
<gene>
    <name evidence="10" type="primary">ccsA_1</name>
    <name evidence="10" type="ORF">SPACI_016540</name>
</gene>
<keyword evidence="7 8" id="KW-0472">Membrane</keyword>
<feature type="domain" description="Cytochrome c assembly protein" evidence="9">
    <location>
        <begin position="22"/>
        <end position="155"/>
    </location>
</feature>
<dbReference type="PANTHER" id="PTHR30071">
    <property type="entry name" value="HEME EXPORTER PROTEIN C"/>
    <property type="match status" value="1"/>
</dbReference>
<dbReference type="Proteomes" id="UP000216052">
    <property type="component" value="Chromosome"/>
</dbReference>
<evidence type="ECO:0000256" key="5">
    <source>
        <dbReference type="ARBA" id="ARBA00022748"/>
    </source>
</evidence>
<keyword evidence="6 8" id="KW-1133">Transmembrane helix</keyword>
<evidence type="ECO:0000256" key="2">
    <source>
        <dbReference type="ARBA" id="ARBA00005840"/>
    </source>
</evidence>
<keyword evidence="11" id="KW-1185">Reference proteome</keyword>
<evidence type="ECO:0000256" key="1">
    <source>
        <dbReference type="ARBA" id="ARBA00004141"/>
    </source>
</evidence>
<dbReference type="EMBL" id="CP155571">
    <property type="protein sequence ID" value="XFO71620.1"/>
    <property type="molecule type" value="Genomic_DNA"/>
</dbReference>
<sequence>MMINTLLFLFTAGVVWLVFSLVPPAIGLGHLVRLIFFHIPTAWVSVLAFLLSAWWAFRYLRNRRLENDYFSYRSALLGFFFCLLATVSGAIFAKLTWGTYWNWDPRQITIFILLLLYGAYFALRTSIPEQEKKAKLSAIYSLFSCLTIPFLVFVIPRYYFSLHPEPVINASGHIEMNRIMLYVLLASLINVTLIFFRLLFSRRISL</sequence>
<dbReference type="PRINTS" id="PR01386">
    <property type="entry name" value="CCMCBIOGNSIS"/>
</dbReference>
<evidence type="ECO:0000313" key="10">
    <source>
        <dbReference type="EMBL" id="XFO71620.1"/>
    </source>
</evidence>
<feature type="transmembrane region" description="Helical" evidence="8">
    <location>
        <begin position="69"/>
        <end position="93"/>
    </location>
</feature>
<feature type="transmembrane region" description="Helical" evidence="8">
    <location>
        <begin position="34"/>
        <end position="57"/>
    </location>
</feature>